<dbReference type="RefSeq" id="WP_038465026.1">
    <property type="nucleotide sequence ID" value="NZ_CP008941.1"/>
</dbReference>
<evidence type="ECO:0008006" key="4">
    <source>
        <dbReference type="Google" id="ProtNLM"/>
    </source>
</evidence>
<keyword evidence="1" id="KW-0812">Transmembrane</keyword>
<feature type="transmembrane region" description="Helical" evidence="1">
    <location>
        <begin position="112"/>
        <end position="137"/>
    </location>
</feature>
<keyword evidence="1" id="KW-1133">Transmembrane helix</keyword>
<name>A0A077AX22_9PROT</name>
<dbReference type="KEGG" id="paca:ID47_06895"/>
<dbReference type="HOGENOM" id="CLU_083853_2_0_5"/>
<dbReference type="eggNOG" id="COG4572">
    <property type="taxonomic scope" value="Bacteria"/>
</dbReference>
<dbReference type="PANTHER" id="PTHR36109:SF2">
    <property type="entry name" value="MEMBRANE PROTEIN"/>
    <property type="match status" value="1"/>
</dbReference>
<sequence>MRTDSMTVFENNNVIIAAFKNPKDAESNYQRLIDAGYEQEAISIIMSEDIHNEYFSDKENVTPQTIGNQSLEGLGIGAATGGIVGGIAAAIAAMGTVLSLPALGLTISGPLVAALAGVGAGATTGGLVGALVGLGLADEKAQTLKEMVENGSIVLIVKIDNDEDRNLILNNLDAPNLTHEQLMA</sequence>
<evidence type="ECO:0000256" key="1">
    <source>
        <dbReference type="SAM" id="Phobius"/>
    </source>
</evidence>
<reference evidence="2 3" key="1">
    <citation type="submission" date="2014-07" db="EMBL/GenBank/DDBJ databases">
        <title>Comparative genomic insights into amoeba endosymbionts belonging to the families of Holosporaceae and Candidatus Midichloriaceae within Rickettsiales.</title>
        <authorList>
            <person name="Wang Z."/>
            <person name="Wu M."/>
        </authorList>
    </citation>
    <scope>NUCLEOTIDE SEQUENCE [LARGE SCALE GENOMIC DNA]</scope>
    <source>
        <strain evidence="2">PRA3</strain>
    </source>
</reference>
<dbReference type="PANTHER" id="PTHR36109">
    <property type="entry name" value="MEMBRANE PROTEIN-RELATED"/>
    <property type="match status" value="1"/>
</dbReference>
<dbReference type="OrthoDB" id="282393at2"/>
<dbReference type="InterPro" id="IPR052948">
    <property type="entry name" value="Low_temp-induced_all0457"/>
</dbReference>
<dbReference type="EMBL" id="CP008941">
    <property type="protein sequence ID" value="AIK96529.1"/>
    <property type="molecule type" value="Genomic_DNA"/>
</dbReference>
<keyword evidence="1" id="KW-0472">Membrane</keyword>
<evidence type="ECO:0000313" key="2">
    <source>
        <dbReference type="EMBL" id="AIK96529.1"/>
    </source>
</evidence>
<proteinExistence type="predicted"/>
<dbReference type="AlphaFoldDB" id="A0A077AX22"/>
<dbReference type="Proteomes" id="UP000028926">
    <property type="component" value="Chromosome"/>
</dbReference>
<dbReference type="STRING" id="91604.ID47_06895"/>
<gene>
    <name evidence="2" type="ORF">ID47_06895</name>
</gene>
<organism evidence="2 3">
    <name type="scientific">Candidatus Odyssella acanthamoebae</name>
    <dbReference type="NCBI Taxonomy" id="91604"/>
    <lineage>
        <taxon>Bacteria</taxon>
        <taxon>Pseudomonadati</taxon>
        <taxon>Pseudomonadota</taxon>
        <taxon>Alphaproteobacteria</taxon>
        <taxon>Holosporales</taxon>
        <taxon>Candidatus Paracaedibacteraceae</taxon>
        <taxon>Candidatus Odyssella</taxon>
    </lineage>
</organism>
<protein>
    <recommendedName>
        <fullName evidence="4">General stress protein 17M-like domain-containing protein</fullName>
    </recommendedName>
</protein>
<accession>A0A077AX22</accession>
<evidence type="ECO:0000313" key="3">
    <source>
        <dbReference type="Proteomes" id="UP000028926"/>
    </source>
</evidence>
<keyword evidence="3" id="KW-1185">Reference proteome</keyword>
<feature type="transmembrane region" description="Helical" evidence="1">
    <location>
        <begin position="74"/>
        <end position="100"/>
    </location>
</feature>